<feature type="domain" description="GFO/IDH/MocA-like oxidoreductase" evidence="1">
    <location>
        <begin position="4"/>
        <end position="72"/>
    </location>
</feature>
<dbReference type="EMBL" id="BARU01025736">
    <property type="protein sequence ID" value="GAH69922.1"/>
    <property type="molecule type" value="Genomic_DNA"/>
</dbReference>
<dbReference type="Gene3D" id="3.30.360.10">
    <property type="entry name" value="Dihydrodipicolinate Reductase, domain 2"/>
    <property type="match status" value="1"/>
</dbReference>
<comment type="caution">
    <text evidence="2">The sequence shown here is derived from an EMBL/GenBank/DDBJ whole genome shotgun (WGS) entry which is preliminary data.</text>
</comment>
<feature type="non-terminal residue" evidence="2">
    <location>
        <position position="72"/>
    </location>
</feature>
<protein>
    <recommendedName>
        <fullName evidence="1">GFO/IDH/MocA-like oxidoreductase domain-containing protein</fullName>
    </recommendedName>
</protein>
<dbReference type="AlphaFoldDB" id="X1HKA6"/>
<evidence type="ECO:0000313" key="2">
    <source>
        <dbReference type="EMBL" id="GAH69922.1"/>
    </source>
</evidence>
<proteinExistence type="predicted"/>
<name>X1HKA6_9ZZZZ</name>
<sequence>MLCIRAEYGQYLPDWHPWEDYRKGYSANKSLGGGIILDAIHEIDYVQWMMGKANAVDCSAGKLSSLEIDTED</sequence>
<evidence type="ECO:0000259" key="1">
    <source>
        <dbReference type="Pfam" id="PF22725"/>
    </source>
</evidence>
<organism evidence="2">
    <name type="scientific">marine sediment metagenome</name>
    <dbReference type="NCBI Taxonomy" id="412755"/>
    <lineage>
        <taxon>unclassified sequences</taxon>
        <taxon>metagenomes</taxon>
        <taxon>ecological metagenomes</taxon>
    </lineage>
</organism>
<dbReference type="InterPro" id="IPR055170">
    <property type="entry name" value="GFO_IDH_MocA-like_dom"/>
</dbReference>
<accession>X1HKA6</accession>
<gene>
    <name evidence="2" type="ORF">S03H2_41429</name>
</gene>
<reference evidence="2" key="1">
    <citation type="journal article" date="2014" name="Front. Microbiol.">
        <title>High frequency of phylogenetically diverse reductive dehalogenase-homologous genes in deep subseafloor sedimentary metagenomes.</title>
        <authorList>
            <person name="Kawai M."/>
            <person name="Futagami T."/>
            <person name="Toyoda A."/>
            <person name="Takaki Y."/>
            <person name="Nishi S."/>
            <person name="Hori S."/>
            <person name="Arai W."/>
            <person name="Tsubouchi T."/>
            <person name="Morono Y."/>
            <person name="Uchiyama I."/>
            <person name="Ito T."/>
            <person name="Fujiyama A."/>
            <person name="Inagaki F."/>
            <person name="Takami H."/>
        </authorList>
    </citation>
    <scope>NUCLEOTIDE SEQUENCE</scope>
    <source>
        <strain evidence="2">Expedition CK06-06</strain>
    </source>
</reference>
<dbReference type="SUPFAM" id="SSF55347">
    <property type="entry name" value="Glyceraldehyde-3-phosphate dehydrogenase-like, C-terminal domain"/>
    <property type="match status" value="1"/>
</dbReference>
<dbReference type="Pfam" id="PF22725">
    <property type="entry name" value="GFO_IDH_MocA_C3"/>
    <property type="match status" value="1"/>
</dbReference>